<dbReference type="Proteomes" id="UP001630127">
    <property type="component" value="Unassembled WGS sequence"/>
</dbReference>
<dbReference type="PANTHER" id="PTHR16008">
    <property type="entry name" value="F-BOX ONLY PROTEIN 4"/>
    <property type="match status" value="1"/>
</dbReference>
<dbReference type="AlphaFoldDB" id="A0ABD2YKY0"/>
<protein>
    <recommendedName>
        <fullName evidence="1">F-box domain-containing protein</fullName>
    </recommendedName>
</protein>
<sequence>MMKRLQNFVVKDSLPKDVALNIVSCLEVTDVCSLGSCSNYWREICESDCIWKSLCEERWPGVVFKENDDDDNQEKPSTFKGWRGLYVKRHNEMAGKVDNLRKALCCQAMNVNDYLKAIKDLNSMKFGFRDVQILLLQPKIHVLLNLVGLHFCIKRLGVQVDSVNEAISSCKIQDRQVDIHWWMNGGWLHRFRLPDVLYSHCISLKDLTKDEGEEILGMLDQGITRLLVRLQISAAEPKCC</sequence>
<feature type="domain" description="F-box" evidence="1">
    <location>
        <begin position="8"/>
        <end position="54"/>
    </location>
</feature>
<evidence type="ECO:0000313" key="3">
    <source>
        <dbReference type="Proteomes" id="UP001630127"/>
    </source>
</evidence>
<dbReference type="Gene3D" id="1.20.1280.50">
    <property type="match status" value="1"/>
</dbReference>
<evidence type="ECO:0000313" key="2">
    <source>
        <dbReference type="EMBL" id="KAL3508047.1"/>
    </source>
</evidence>
<dbReference type="SUPFAM" id="SSF81383">
    <property type="entry name" value="F-box domain"/>
    <property type="match status" value="1"/>
</dbReference>
<accession>A0ABD2YKY0</accession>
<dbReference type="InterPro" id="IPR039588">
    <property type="entry name" value="FBXO4"/>
</dbReference>
<proteinExistence type="predicted"/>
<comment type="caution">
    <text evidence="2">The sequence shown here is derived from an EMBL/GenBank/DDBJ whole genome shotgun (WGS) entry which is preliminary data.</text>
</comment>
<gene>
    <name evidence="2" type="ORF">ACH5RR_033429</name>
</gene>
<dbReference type="InterPro" id="IPR001810">
    <property type="entry name" value="F-box_dom"/>
</dbReference>
<keyword evidence="3" id="KW-1185">Reference proteome</keyword>
<dbReference type="SMART" id="SM00256">
    <property type="entry name" value="FBOX"/>
    <property type="match status" value="1"/>
</dbReference>
<dbReference type="Pfam" id="PF12937">
    <property type="entry name" value="F-box-like"/>
    <property type="match status" value="1"/>
</dbReference>
<evidence type="ECO:0000259" key="1">
    <source>
        <dbReference type="PROSITE" id="PS50181"/>
    </source>
</evidence>
<dbReference type="PROSITE" id="PS50181">
    <property type="entry name" value="FBOX"/>
    <property type="match status" value="1"/>
</dbReference>
<dbReference type="EMBL" id="JBJUIK010000013">
    <property type="protein sequence ID" value="KAL3508047.1"/>
    <property type="molecule type" value="Genomic_DNA"/>
</dbReference>
<dbReference type="InterPro" id="IPR036047">
    <property type="entry name" value="F-box-like_dom_sf"/>
</dbReference>
<reference evidence="2 3" key="1">
    <citation type="submission" date="2024-11" db="EMBL/GenBank/DDBJ databases">
        <title>A near-complete genome assembly of Cinchona calisaya.</title>
        <authorList>
            <person name="Lian D.C."/>
            <person name="Zhao X.W."/>
            <person name="Wei L."/>
        </authorList>
    </citation>
    <scope>NUCLEOTIDE SEQUENCE [LARGE SCALE GENOMIC DNA]</scope>
    <source>
        <tissue evidence="2">Nenye</tissue>
    </source>
</reference>
<organism evidence="2 3">
    <name type="scientific">Cinchona calisaya</name>
    <dbReference type="NCBI Taxonomy" id="153742"/>
    <lineage>
        <taxon>Eukaryota</taxon>
        <taxon>Viridiplantae</taxon>
        <taxon>Streptophyta</taxon>
        <taxon>Embryophyta</taxon>
        <taxon>Tracheophyta</taxon>
        <taxon>Spermatophyta</taxon>
        <taxon>Magnoliopsida</taxon>
        <taxon>eudicotyledons</taxon>
        <taxon>Gunneridae</taxon>
        <taxon>Pentapetalae</taxon>
        <taxon>asterids</taxon>
        <taxon>lamiids</taxon>
        <taxon>Gentianales</taxon>
        <taxon>Rubiaceae</taxon>
        <taxon>Cinchonoideae</taxon>
        <taxon>Cinchoneae</taxon>
        <taxon>Cinchona</taxon>
    </lineage>
</organism>
<name>A0ABD2YKY0_9GENT</name>
<dbReference type="PANTHER" id="PTHR16008:SF4">
    <property type="entry name" value="F-BOX ONLY PROTEIN 4"/>
    <property type="match status" value="1"/>
</dbReference>